<evidence type="ECO:0000313" key="4">
    <source>
        <dbReference type="EMBL" id="BES79801.1"/>
    </source>
</evidence>
<keyword evidence="2" id="KW-0167">Capsid protein</keyword>
<protein>
    <submittedName>
        <fullName evidence="4">Major capsid protein</fullName>
    </submittedName>
</protein>
<dbReference type="Pfam" id="PF07068">
    <property type="entry name" value="Gp23"/>
    <property type="match status" value="1"/>
</dbReference>
<dbReference type="EMBL" id="LC779065">
    <property type="protein sequence ID" value="BES79801.1"/>
    <property type="molecule type" value="Genomic_DNA"/>
</dbReference>
<proteinExistence type="predicted"/>
<organism evidence="4 5">
    <name type="scientific">Yersinia phage vB_Yru_GN1</name>
    <dbReference type="NCBI Taxonomy" id="3074381"/>
    <lineage>
        <taxon>Viruses</taxon>
        <taxon>Duplodnaviria</taxon>
        <taxon>Heunggongvirae</taxon>
        <taxon>Uroviricota</taxon>
        <taxon>Caudoviricetes</taxon>
        <taxon>Caudoviricetes incertae sedis</taxon>
        <taxon>Sepahanvirus</taxon>
        <taxon>Sepahanvirus vB-Yru-GN1</taxon>
    </lineage>
</organism>
<keyword evidence="3" id="KW-0946">Virion</keyword>
<evidence type="ECO:0000313" key="5">
    <source>
        <dbReference type="Proteomes" id="UP001304813"/>
    </source>
</evidence>
<dbReference type="InterPro" id="IPR010762">
    <property type="entry name" value="Gp23/Gp24_T4-like"/>
</dbReference>
<sequence length="471" mass="50952">METNAQLRNSELLVKKYESQYGDYMDIAKESMQKKFEYDWTAEDSLAFGRYAENWESYRPLMEADLTSRNTLGEALNSNLGLIAMAYAALPIQNLASIQPLTDEAGTVFFRNGIATQDRGQIKAGDNLIQPLGAINNQIDSYINETQVFSKTVGSAAEFDFTTAAELRPGSVKVSVAGGKIKGMDDGEGHILGVGIDAETSTVNYKTGAIHLKLVDAAGKGVTATDVIDVTTSQSVIDADTIPTMKWVLSSQVVRADYYILQSQYSNLSELVLRKRFGAELSDQVSADLVAQITSAIMFNAIRKLRNSAIKNEQTSGVAITWPKTAPAGIADVDHRRTFDDKLTEAVGVMYKIAGKGDVSTMVVGTSGKKILKTAGMRTIKNAVSGPHLCGMYDSVPVYYAPNSVLGDDEMLVVYRGANWYESALVYAPFLPVTTVSGNAVQNVLTNANAAYHSAALESVMDGFCVRITLV</sequence>
<accession>A0AA86IWJ2</accession>
<dbReference type="Proteomes" id="UP001304813">
    <property type="component" value="Segment"/>
</dbReference>
<reference evidence="4 5" key="1">
    <citation type="submission" date="2023-09" db="EMBL/GenBank/DDBJ databases">
        <title>Analysis of phage genome (vB_Yru_GN1) of the bacterium (Yersinia ruckeri).</title>
        <authorList>
            <person name="Ganjoor M.S."/>
            <person name="Bouzari M."/>
            <person name="Soleimani-Delfan A."/>
        </authorList>
    </citation>
    <scope>NUCLEOTIDE SEQUENCE [LARGE SCALE GENOMIC DNA]</scope>
    <source>
        <strain evidence="5">vB_Yru_GN1</strain>
    </source>
</reference>
<name>A0AA86IWJ2_9CAUD</name>
<keyword evidence="5" id="KW-1185">Reference proteome</keyword>
<evidence type="ECO:0000256" key="3">
    <source>
        <dbReference type="ARBA" id="ARBA00022844"/>
    </source>
</evidence>
<evidence type="ECO:0000256" key="1">
    <source>
        <dbReference type="ARBA" id="ARBA00004328"/>
    </source>
</evidence>
<comment type="subcellular location">
    <subcellularLocation>
        <location evidence="1">Virion</location>
    </subcellularLocation>
</comment>
<dbReference type="GO" id="GO:0019028">
    <property type="term" value="C:viral capsid"/>
    <property type="evidence" value="ECO:0007669"/>
    <property type="project" value="UniProtKB-KW"/>
</dbReference>
<evidence type="ECO:0000256" key="2">
    <source>
        <dbReference type="ARBA" id="ARBA00022561"/>
    </source>
</evidence>